<dbReference type="Proteomes" id="UP000812277">
    <property type="component" value="Unassembled WGS sequence"/>
</dbReference>
<proteinExistence type="predicted"/>
<dbReference type="EMBL" id="JAHZIJ010000022">
    <property type="protein sequence ID" value="MBW7477249.1"/>
    <property type="molecule type" value="Genomic_DNA"/>
</dbReference>
<organism evidence="1 2">
    <name type="scientific">Paenibacillus oenotherae</name>
    <dbReference type="NCBI Taxonomy" id="1435645"/>
    <lineage>
        <taxon>Bacteria</taxon>
        <taxon>Bacillati</taxon>
        <taxon>Bacillota</taxon>
        <taxon>Bacilli</taxon>
        <taxon>Bacillales</taxon>
        <taxon>Paenibacillaceae</taxon>
        <taxon>Paenibacillus</taxon>
    </lineage>
</organism>
<sequence>MKKATFTAARLGLLLVIALLVIPGHIFASASPALSQQAKTPPPPILITPFTVFDPAFNYLENGTCGISYSGTSGNYKATIWGDTSGVIRVDKIGVKVYLQRWSGSAWVDVYTGANTELTEASYVYQSHSNLSVTSGYYYRTKSYHWILEGSTSENGYRYSSSILIP</sequence>
<protein>
    <submittedName>
        <fullName evidence="1">Uncharacterized protein</fullName>
    </submittedName>
</protein>
<reference evidence="1 2" key="1">
    <citation type="submission" date="2021-07" db="EMBL/GenBank/DDBJ databases">
        <title>Paenibacillus radiodurans sp. nov., isolated from the southeastern edge of Tengger Desert.</title>
        <authorList>
            <person name="Zhang G."/>
        </authorList>
    </citation>
    <scope>NUCLEOTIDE SEQUENCE [LARGE SCALE GENOMIC DNA]</scope>
    <source>
        <strain evidence="1 2">DT7-4</strain>
    </source>
</reference>
<evidence type="ECO:0000313" key="2">
    <source>
        <dbReference type="Proteomes" id="UP000812277"/>
    </source>
</evidence>
<dbReference type="RefSeq" id="WP_219874503.1">
    <property type="nucleotide sequence ID" value="NZ_JAHZIJ010000022.1"/>
</dbReference>
<evidence type="ECO:0000313" key="1">
    <source>
        <dbReference type="EMBL" id="MBW7477249.1"/>
    </source>
</evidence>
<gene>
    <name evidence="1" type="ORF">K0T92_21255</name>
</gene>
<comment type="caution">
    <text evidence="1">The sequence shown here is derived from an EMBL/GenBank/DDBJ whole genome shotgun (WGS) entry which is preliminary data.</text>
</comment>
<accession>A0ABS7DBU9</accession>
<keyword evidence="2" id="KW-1185">Reference proteome</keyword>
<name>A0ABS7DBU9_9BACL</name>